<dbReference type="InterPro" id="IPR014755">
    <property type="entry name" value="Cu-Rt/internalin_Ig-like"/>
</dbReference>
<evidence type="ECO:0000256" key="6">
    <source>
        <dbReference type="SAM" id="Phobius"/>
    </source>
</evidence>
<reference evidence="9 10" key="1">
    <citation type="submission" date="2017-11" db="EMBL/GenBank/DDBJ databases">
        <title>Genomic Encyclopedia of Archaeal and Bacterial Type Strains, Phase II (KMG-II): From Individual Species to Whole Genera.</title>
        <authorList>
            <person name="Goeker M."/>
        </authorList>
    </citation>
    <scope>NUCLEOTIDE SEQUENCE [LARGE SCALE GENOMIC DNA]</scope>
    <source>
        <strain evidence="9 10">DSM 27393</strain>
    </source>
</reference>
<feature type="signal peptide" evidence="7">
    <location>
        <begin position="1"/>
        <end position="20"/>
    </location>
</feature>
<evidence type="ECO:0000313" key="9">
    <source>
        <dbReference type="EMBL" id="PJJ71942.1"/>
    </source>
</evidence>
<keyword evidence="3 7" id="KW-0732">Signal</keyword>
<dbReference type="GO" id="GO:0005507">
    <property type="term" value="F:copper ion binding"/>
    <property type="evidence" value="ECO:0007669"/>
    <property type="project" value="InterPro"/>
</dbReference>
<feature type="compositionally biased region" description="Low complexity" evidence="5">
    <location>
        <begin position="128"/>
        <end position="137"/>
    </location>
</feature>
<dbReference type="GO" id="GO:0006825">
    <property type="term" value="P:copper ion transport"/>
    <property type="evidence" value="ECO:0007669"/>
    <property type="project" value="InterPro"/>
</dbReference>
<evidence type="ECO:0000256" key="2">
    <source>
        <dbReference type="ARBA" id="ARBA00022723"/>
    </source>
</evidence>
<evidence type="ECO:0000256" key="7">
    <source>
        <dbReference type="SAM" id="SignalP"/>
    </source>
</evidence>
<keyword evidence="2" id="KW-0479">Metal-binding</keyword>
<keyword evidence="4" id="KW-0186">Copper</keyword>
<dbReference type="Gene3D" id="2.60.40.1220">
    <property type="match status" value="1"/>
</dbReference>
<dbReference type="GO" id="GO:0046688">
    <property type="term" value="P:response to copper ion"/>
    <property type="evidence" value="ECO:0007669"/>
    <property type="project" value="InterPro"/>
</dbReference>
<evidence type="ECO:0000259" key="8">
    <source>
        <dbReference type="Pfam" id="PF04234"/>
    </source>
</evidence>
<sequence>MRRPLVAIAALTLGVGVAVAAPLAASAHSYLVGSTPVADSTVTEAPELFSVTMNENVLDVTGEAAGFALQVRDADGRYYGDGCLTIEGATVSTTAKLGEPGAYTLGWQVVSADGHTVSDELSFEWAPPAGYAPAEGADSPGDCGGTVDPAPPSEADGGNADGPADDAGAAVPLADLLWIGGAVLAVAAAVVVALLVAGRRRAD</sequence>
<evidence type="ECO:0000313" key="10">
    <source>
        <dbReference type="Proteomes" id="UP000228758"/>
    </source>
</evidence>
<feature type="region of interest" description="Disordered" evidence="5">
    <location>
        <begin position="128"/>
        <end position="164"/>
    </location>
</feature>
<organism evidence="9 10">
    <name type="scientific">Diaminobutyricimonas aerilata</name>
    <dbReference type="NCBI Taxonomy" id="1162967"/>
    <lineage>
        <taxon>Bacteria</taxon>
        <taxon>Bacillati</taxon>
        <taxon>Actinomycetota</taxon>
        <taxon>Actinomycetes</taxon>
        <taxon>Micrococcales</taxon>
        <taxon>Microbacteriaceae</taxon>
        <taxon>Diaminobutyricimonas</taxon>
    </lineage>
</organism>
<feature type="transmembrane region" description="Helical" evidence="6">
    <location>
        <begin position="176"/>
        <end position="197"/>
    </location>
</feature>
<dbReference type="OrthoDB" id="5242236at2"/>
<gene>
    <name evidence="9" type="ORF">CLV46_1501</name>
</gene>
<dbReference type="GO" id="GO:0042597">
    <property type="term" value="C:periplasmic space"/>
    <property type="evidence" value="ECO:0007669"/>
    <property type="project" value="InterPro"/>
</dbReference>
<dbReference type="SUPFAM" id="SSF81296">
    <property type="entry name" value="E set domains"/>
    <property type="match status" value="1"/>
</dbReference>
<evidence type="ECO:0000256" key="1">
    <source>
        <dbReference type="ARBA" id="ARBA00004196"/>
    </source>
</evidence>
<dbReference type="AlphaFoldDB" id="A0A2M9CJ71"/>
<dbReference type="InterPro" id="IPR014756">
    <property type="entry name" value="Ig_E-set"/>
</dbReference>
<comment type="caution">
    <text evidence="9">The sequence shown here is derived from an EMBL/GenBank/DDBJ whole genome shotgun (WGS) entry which is preliminary data.</text>
</comment>
<dbReference type="InterPro" id="IPR032694">
    <property type="entry name" value="CopC/D"/>
</dbReference>
<dbReference type="GO" id="GO:0005886">
    <property type="term" value="C:plasma membrane"/>
    <property type="evidence" value="ECO:0007669"/>
    <property type="project" value="TreeGrafter"/>
</dbReference>
<feature type="chain" id="PRO_5014676802" description="CopC domain-containing protein" evidence="7">
    <location>
        <begin position="21"/>
        <end position="203"/>
    </location>
</feature>
<proteinExistence type="predicted"/>
<dbReference type="PANTHER" id="PTHR34820:SF4">
    <property type="entry name" value="INNER MEMBRANE PROTEIN YEBZ"/>
    <property type="match status" value="1"/>
</dbReference>
<dbReference type="Pfam" id="PF04234">
    <property type="entry name" value="CopC"/>
    <property type="match status" value="1"/>
</dbReference>
<protein>
    <recommendedName>
        <fullName evidence="8">CopC domain-containing protein</fullName>
    </recommendedName>
</protein>
<accession>A0A2M9CJ71</accession>
<dbReference type="EMBL" id="PGFF01000001">
    <property type="protein sequence ID" value="PJJ71942.1"/>
    <property type="molecule type" value="Genomic_DNA"/>
</dbReference>
<keyword evidence="6" id="KW-0812">Transmembrane</keyword>
<feature type="compositionally biased region" description="Low complexity" evidence="5">
    <location>
        <begin position="155"/>
        <end position="164"/>
    </location>
</feature>
<evidence type="ECO:0000256" key="3">
    <source>
        <dbReference type="ARBA" id="ARBA00022729"/>
    </source>
</evidence>
<dbReference type="InterPro" id="IPR007348">
    <property type="entry name" value="CopC_dom"/>
</dbReference>
<dbReference type="PANTHER" id="PTHR34820">
    <property type="entry name" value="INNER MEMBRANE PROTEIN YEBZ"/>
    <property type="match status" value="1"/>
</dbReference>
<dbReference type="RefSeq" id="WP_100364189.1">
    <property type="nucleotide sequence ID" value="NZ_PGFF01000001.1"/>
</dbReference>
<feature type="domain" description="CopC" evidence="8">
    <location>
        <begin position="28"/>
        <end position="124"/>
    </location>
</feature>
<dbReference type="Proteomes" id="UP000228758">
    <property type="component" value="Unassembled WGS sequence"/>
</dbReference>
<dbReference type="GO" id="GO:0030313">
    <property type="term" value="C:cell envelope"/>
    <property type="evidence" value="ECO:0007669"/>
    <property type="project" value="UniProtKB-SubCell"/>
</dbReference>
<keyword evidence="6" id="KW-1133">Transmembrane helix</keyword>
<comment type="subcellular location">
    <subcellularLocation>
        <location evidence="1">Cell envelope</location>
    </subcellularLocation>
</comment>
<name>A0A2M9CJ71_9MICO</name>
<evidence type="ECO:0000256" key="5">
    <source>
        <dbReference type="SAM" id="MobiDB-lite"/>
    </source>
</evidence>
<evidence type="ECO:0000256" key="4">
    <source>
        <dbReference type="ARBA" id="ARBA00023008"/>
    </source>
</evidence>
<keyword evidence="10" id="KW-1185">Reference proteome</keyword>
<keyword evidence="6" id="KW-0472">Membrane</keyword>